<keyword evidence="2" id="KW-1185">Reference proteome</keyword>
<gene>
    <name evidence="1" type="ORF">CRM22_006799</name>
</gene>
<name>A0A4S2LL40_OPIFE</name>
<evidence type="ECO:0000313" key="1">
    <source>
        <dbReference type="EMBL" id="TGZ63656.1"/>
    </source>
</evidence>
<dbReference type="AlphaFoldDB" id="A0A4S2LL40"/>
<sequence>MRQCEVLQTFLGIVRNFAVLRDTHQVTTSTLQTVNLKDRTRLARGDSLSQLVANDTSNICYYLCSECRRVVVCAFRCDQCIGAGRDYLSPRTTDALGLTSVALARRSIRVGCWFSCTYMSFGMGINIGTSYRFIIGVPVIHQFL</sequence>
<reference evidence="1 2" key="1">
    <citation type="journal article" date="2019" name="BMC Genomics">
        <title>New insights from Opisthorchis felineus genome: update on genomics of the epidemiologically important liver flukes.</title>
        <authorList>
            <person name="Ershov N.I."/>
            <person name="Mordvinov V.A."/>
            <person name="Prokhortchouk E.B."/>
            <person name="Pakharukova M.Y."/>
            <person name="Gunbin K.V."/>
            <person name="Ustyantsev K."/>
            <person name="Genaev M.A."/>
            <person name="Blinov A.G."/>
            <person name="Mazur A."/>
            <person name="Boulygina E."/>
            <person name="Tsygankova S."/>
            <person name="Khrameeva E."/>
            <person name="Chekanov N."/>
            <person name="Fan G."/>
            <person name="Xiao A."/>
            <person name="Zhang H."/>
            <person name="Xu X."/>
            <person name="Yang H."/>
            <person name="Solovyev V."/>
            <person name="Lee S.M."/>
            <person name="Liu X."/>
            <person name="Afonnikov D.A."/>
            <person name="Skryabin K.G."/>
        </authorList>
    </citation>
    <scope>NUCLEOTIDE SEQUENCE [LARGE SCALE GENOMIC DNA]</scope>
    <source>
        <strain evidence="1">AK-0245</strain>
        <tissue evidence="1">Whole organism</tissue>
    </source>
</reference>
<accession>A0A4S2LL40</accession>
<organism evidence="1 2">
    <name type="scientific">Opisthorchis felineus</name>
    <dbReference type="NCBI Taxonomy" id="147828"/>
    <lineage>
        <taxon>Eukaryota</taxon>
        <taxon>Metazoa</taxon>
        <taxon>Spiralia</taxon>
        <taxon>Lophotrochozoa</taxon>
        <taxon>Platyhelminthes</taxon>
        <taxon>Trematoda</taxon>
        <taxon>Digenea</taxon>
        <taxon>Opisthorchiida</taxon>
        <taxon>Opisthorchiata</taxon>
        <taxon>Opisthorchiidae</taxon>
        <taxon>Opisthorchis</taxon>
    </lineage>
</organism>
<comment type="caution">
    <text evidence="1">The sequence shown here is derived from an EMBL/GenBank/DDBJ whole genome shotgun (WGS) entry which is preliminary data.</text>
</comment>
<protein>
    <submittedName>
        <fullName evidence="1">Uncharacterized protein</fullName>
    </submittedName>
</protein>
<evidence type="ECO:0000313" key="2">
    <source>
        <dbReference type="Proteomes" id="UP000308267"/>
    </source>
</evidence>
<dbReference type="EMBL" id="SJOL01007106">
    <property type="protein sequence ID" value="TGZ63656.1"/>
    <property type="molecule type" value="Genomic_DNA"/>
</dbReference>
<proteinExistence type="predicted"/>
<dbReference type="Proteomes" id="UP000308267">
    <property type="component" value="Unassembled WGS sequence"/>
</dbReference>